<name>A0A058ZZ33_EUCGR</name>
<comment type="subcellular location">
    <subcellularLocation>
        <location evidence="1">Membrane</location>
        <topology evidence="1">Single-pass type I membrane protein</topology>
    </subcellularLocation>
</comment>
<keyword evidence="2" id="KW-0808">Transferase</keyword>
<dbReference type="EMBL" id="KK198763">
    <property type="protein sequence ID" value="KCW46719.1"/>
    <property type="molecule type" value="Genomic_DNA"/>
</dbReference>
<evidence type="ECO:0000256" key="1">
    <source>
        <dbReference type="ARBA" id="ARBA00004479"/>
    </source>
</evidence>
<reference evidence="9" key="1">
    <citation type="submission" date="2013-07" db="EMBL/GenBank/DDBJ databases">
        <title>The genome of Eucalyptus grandis.</title>
        <authorList>
            <person name="Schmutz J."/>
            <person name="Hayes R."/>
            <person name="Myburg A."/>
            <person name="Tuskan G."/>
            <person name="Grattapaglia D."/>
            <person name="Rokhsar D.S."/>
        </authorList>
    </citation>
    <scope>NUCLEOTIDE SEQUENCE</scope>
    <source>
        <tissue evidence="9">Leaf extractions</tissue>
    </source>
</reference>
<accession>A0A058ZZ33</accession>
<evidence type="ECO:0000256" key="6">
    <source>
        <dbReference type="ARBA" id="ARBA00023136"/>
    </source>
</evidence>
<dbReference type="GO" id="GO:0016020">
    <property type="term" value="C:membrane"/>
    <property type="evidence" value="ECO:0007669"/>
    <property type="project" value="UniProtKB-SubCell"/>
</dbReference>
<keyword evidence="2" id="KW-0723">Serine/threonine-protein kinase</keyword>
<dbReference type="GO" id="GO:0005524">
    <property type="term" value="F:ATP binding"/>
    <property type="evidence" value="ECO:0007669"/>
    <property type="project" value="InterPro"/>
</dbReference>
<proteinExistence type="predicted"/>
<evidence type="ECO:0000313" key="9">
    <source>
        <dbReference type="EMBL" id="KCW46719.1"/>
    </source>
</evidence>
<dbReference type="InterPro" id="IPR045874">
    <property type="entry name" value="LRK10/LRL21-25-like"/>
</dbReference>
<evidence type="ECO:0000259" key="8">
    <source>
        <dbReference type="PROSITE" id="PS50011"/>
    </source>
</evidence>
<keyword evidence="3" id="KW-0812">Transmembrane</keyword>
<evidence type="ECO:0000256" key="2">
    <source>
        <dbReference type="ARBA" id="ARBA00022527"/>
    </source>
</evidence>
<dbReference type="Gene3D" id="3.30.200.20">
    <property type="entry name" value="Phosphorylase Kinase, domain 1"/>
    <property type="match status" value="1"/>
</dbReference>
<dbReference type="InterPro" id="IPR011009">
    <property type="entry name" value="Kinase-like_dom_sf"/>
</dbReference>
<keyword evidence="6" id="KW-0472">Membrane</keyword>
<dbReference type="PANTHER" id="PTHR27009">
    <property type="entry name" value="RUST RESISTANCE KINASE LR10-RELATED"/>
    <property type="match status" value="1"/>
</dbReference>
<dbReference type="OMA" id="YCRHRDD"/>
<dbReference type="PROSITE" id="PS50011">
    <property type="entry name" value="PROTEIN_KINASE_DOM"/>
    <property type="match status" value="1"/>
</dbReference>
<keyword evidence="7" id="KW-0325">Glycoprotein</keyword>
<dbReference type="Gramene" id="KCW46719">
    <property type="protein sequence ID" value="KCW46719"/>
    <property type="gene ID" value="EUGRSUZ_K00542"/>
</dbReference>
<evidence type="ECO:0000256" key="3">
    <source>
        <dbReference type="ARBA" id="ARBA00022692"/>
    </source>
</evidence>
<dbReference type="AlphaFoldDB" id="A0A058ZZ33"/>
<evidence type="ECO:0000256" key="4">
    <source>
        <dbReference type="ARBA" id="ARBA00022729"/>
    </source>
</evidence>
<dbReference type="InterPro" id="IPR001245">
    <property type="entry name" value="Ser-Thr/Tyr_kinase_cat_dom"/>
</dbReference>
<dbReference type="GO" id="GO:0004674">
    <property type="term" value="F:protein serine/threonine kinase activity"/>
    <property type="evidence" value="ECO:0007669"/>
    <property type="project" value="UniProtKB-KW"/>
</dbReference>
<keyword evidence="4" id="KW-0732">Signal</keyword>
<dbReference type="InParanoid" id="A0A058ZZ33"/>
<protein>
    <recommendedName>
        <fullName evidence="8">Protein kinase domain-containing protein</fullName>
    </recommendedName>
</protein>
<keyword evidence="5" id="KW-1133">Transmembrane helix</keyword>
<dbReference type="Pfam" id="PF07714">
    <property type="entry name" value="PK_Tyr_Ser-Thr"/>
    <property type="match status" value="1"/>
</dbReference>
<gene>
    <name evidence="9" type="ORF">EUGRSUZ_K00542</name>
</gene>
<dbReference type="InterPro" id="IPR000719">
    <property type="entry name" value="Prot_kinase_dom"/>
</dbReference>
<evidence type="ECO:0000256" key="7">
    <source>
        <dbReference type="ARBA" id="ARBA00023180"/>
    </source>
</evidence>
<dbReference type="SUPFAM" id="SSF56112">
    <property type="entry name" value="Protein kinase-like (PK-like)"/>
    <property type="match status" value="1"/>
</dbReference>
<keyword evidence="2" id="KW-0418">Kinase</keyword>
<organism evidence="9">
    <name type="scientific">Eucalyptus grandis</name>
    <name type="common">Flooded gum</name>
    <dbReference type="NCBI Taxonomy" id="71139"/>
    <lineage>
        <taxon>Eukaryota</taxon>
        <taxon>Viridiplantae</taxon>
        <taxon>Streptophyta</taxon>
        <taxon>Embryophyta</taxon>
        <taxon>Tracheophyta</taxon>
        <taxon>Spermatophyta</taxon>
        <taxon>Magnoliopsida</taxon>
        <taxon>eudicotyledons</taxon>
        <taxon>Gunneridae</taxon>
        <taxon>Pentapetalae</taxon>
        <taxon>rosids</taxon>
        <taxon>malvids</taxon>
        <taxon>Myrtales</taxon>
        <taxon>Myrtaceae</taxon>
        <taxon>Myrtoideae</taxon>
        <taxon>Eucalypteae</taxon>
        <taxon>Eucalyptus</taxon>
    </lineage>
</organism>
<feature type="domain" description="Protein kinase" evidence="8">
    <location>
        <begin position="30"/>
        <end position="117"/>
    </location>
</feature>
<evidence type="ECO:0000256" key="5">
    <source>
        <dbReference type="ARBA" id="ARBA00022989"/>
    </source>
</evidence>
<sequence>MDQNVKEFLQSNNNFLPMRYSYSNIKKITRGLKEKLGEEGYGSMFKGRRRSGHKVTIKILKKGKANGQYFISEVAIIGRIHYGNVVGLIGFCFEGSKQALAYDFMHNGSLDKHIFSR</sequence>